<feature type="compositionally biased region" description="Basic residues" evidence="8">
    <location>
        <begin position="44"/>
        <end position="53"/>
    </location>
</feature>
<name>A0A5C3EUH6_9BASI</name>
<keyword evidence="3" id="KW-0808">Transferase</keyword>
<dbReference type="InterPro" id="IPR009721">
    <property type="entry name" value="O-acyltransferase_WSD1_C"/>
</dbReference>
<evidence type="ECO:0000256" key="6">
    <source>
        <dbReference type="ARBA" id="ARBA00047604"/>
    </source>
</evidence>
<gene>
    <name evidence="11" type="ORF">PSFLO_00667</name>
</gene>
<accession>A0A5C3EUH6</accession>
<dbReference type="PANTHER" id="PTHR31650">
    <property type="entry name" value="O-ACYLTRANSFERASE (WSD1-LIKE) FAMILY PROTEIN"/>
    <property type="match status" value="1"/>
</dbReference>
<feature type="compositionally biased region" description="Basic and acidic residues" evidence="8">
    <location>
        <begin position="286"/>
        <end position="299"/>
    </location>
</feature>
<feature type="region of interest" description="Disordered" evidence="8">
    <location>
        <begin position="1"/>
        <end position="312"/>
    </location>
</feature>
<comment type="catalytic activity">
    <reaction evidence="7">
        <text>an acyl-CoA + a 1,2-diacyl-sn-glycerol = a triacyl-sn-glycerol + CoA</text>
        <dbReference type="Rhea" id="RHEA:10868"/>
        <dbReference type="ChEBI" id="CHEBI:17815"/>
        <dbReference type="ChEBI" id="CHEBI:57287"/>
        <dbReference type="ChEBI" id="CHEBI:58342"/>
        <dbReference type="ChEBI" id="CHEBI:64615"/>
        <dbReference type="EC" id="2.3.1.20"/>
    </reaction>
</comment>
<keyword evidence="12" id="KW-1185">Reference proteome</keyword>
<evidence type="ECO:0000256" key="3">
    <source>
        <dbReference type="ARBA" id="ARBA00022679"/>
    </source>
</evidence>
<dbReference type="OrthoDB" id="619536at2759"/>
<dbReference type="PANTHER" id="PTHR31650:SF1">
    <property type="entry name" value="WAX ESTER SYNTHASE_DIACYLGLYCEROL ACYLTRANSFERASE 4-RELATED"/>
    <property type="match status" value="1"/>
</dbReference>
<evidence type="ECO:0000256" key="8">
    <source>
        <dbReference type="SAM" id="MobiDB-lite"/>
    </source>
</evidence>
<organism evidence="11 12">
    <name type="scientific">Pseudozyma flocculosa</name>
    <dbReference type="NCBI Taxonomy" id="84751"/>
    <lineage>
        <taxon>Eukaryota</taxon>
        <taxon>Fungi</taxon>
        <taxon>Dikarya</taxon>
        <taxon>Basidiomycota</taxon>
        <taxon>Ustilaginomycotina</taxon>
        <taxon>Ustilaginomycetes</taxon>
        <taxon>Ustilaginales</taxon>
        <taxon>Ustilaginaceae</taxon>
        <taxon>Pseudozyma</taxon>
    </lineage>
</organism>
<keyword evidence="4" id="KW-0012">Acyltransferase</keyword>
<evidence type="ECO:0000259" key="10">
    <source>
        <dbReference type="Pfam" id="PF06974"/>
    </source>
</evidence>
<dbReference type="InterPro" id="IPR045034">
    <property type="entry name" value="O-acyltransferase_WSD1-like"/>
</dbReference>
<evidence type="ECO:0000313" key="12">
    <source>
        <dbReference type="Proteomes" id="UP000323386"/>
    </source>
</evidence>
<sequence length="812" mass="90998">MGLASTVRRWAPSTWNPSEASSSSSPATSTVSSAGSTTHDRDAGHHRHHRLTTSKKDDRDSSSRQPEFYRARKYRPPPTSFHSSIQAIQEEFGSPRTSKEVKQAYLDSLNPSDNEDFSSPATSAPPSPRNPLKTMAPSHSHGTAAEQGAALREAAERETGIAAPQRKGSARVRRSMHSSPRTSVLASPHESPRASHRKLHYDDDDNEEQHHGNGSRHHGHGSPRYSHAHDGSDTRASSRRQSRRVSRDVDAVPEPGSAAAQGAAVRRGEKPTGPSKERMLIAQQRALRDDRSSNRDQPDIGRGSAPKPPVYPMTGIDNLALLMEDDGYTTSCFSIYMFKSELDLDTVDNFFEVLAKTYPKYRYVVDLDPKESKRIERQQAKATYSEKSTKEERKFDPGRRTRYGKGLKAGTLFRSARWRFVPDFDIKDNISQADAAAPGDDAALNKLAGQFLGRHYDYSKPIWEALVVNGLHTADGGRSALMIKIHHCFSDGQGMIQSYHAALGALEQGIGIRDIQRKVDSNQGVKKPGQREAKPSVWGTTKHVAHTARGLYFRKRKAFTYEEKRKERPVNRLYCHSEGIGMDDIKLIRKAFSTEKVNLTLNDVACAILARALRIAAERTAKNGVVKDKRVAVFVPISVRERGDWSLSNRTTGTVAWFRFEKEQEGDIEQQLLQVNREMNRIKGSYLPKMWFKVFDLYCKRRITYMPNYPGFRQFFYRAFGEYHVATNVPGPAKPVKFGQHEAYSYHVLPPSSPGKATMAVGMISYANDFSLAVSCDDVPEFDRLPEEICRAFQDSARDVIQAARTKMGKEK</sequence>
<feature type="region of interest" description="Disordered" evidence="8">
    <location>
        <begin position="520"/>
        <end position="539"/>
    </location>
</feature>
<comment type="catalytic activity">
    <reaction evidence="6">
        <text>a long chain fatty alcohol + a fatty acyl-CoA = a long-chain alcohol wax ester + CoA</text>
        <dbReference type="Rhea" id="RHEA:38443"/>
        <dbReference type="ChEBI" id="CHEBI:17135"/>
        <dbReference type="ChEBI" id="CHEBI:57287"/>
        <dbReference type="ChEBI" id="CHEBI:77636"/>
        <dbReference type="ChEBI" id="CHEBI:235323"/>
        <dbReference type="EC" id="2.3.1.75"/>
    </reaction>
</comment>
<dbReference type="InterPro" id="IPR004255">
    <property type="entry name" value="O-acyltransferase_WSD1_N"/>
</dbReference>
<feature type="compositionally biased region" description="Basic and acidic residues" evidence="8">
    <location>
        <begin position="54"/>
        <end position="70"/>
    </location>
</feature>
<feature type="domain" description="O-acyltransferase WSD1 C-terminal" evidence="10">
    <location>
        <begin position="659"/>
        <end position="794"/>
    </location>
</feature>
<feature type="domain" description="O-acyltransferase WSD1-like N-terminal" evidence="9">
    <location>
        <begin position="410"/>
        <end position="497"/>
    </location>
</feature>
<protein>
    <submittedName>
        <fullName evidence="11">Uncharacterized protein</fullName>
    </submittedName>
</protein>
<feature type="compositionally biased region" description="Basic and acidic residues" evidence="8">
    <location>
        <begin position="266"/>
        <end position="279"/>
    </location>
</feature>
<dbReference type="GO" id="GO:0019432">
    <property type="term" value="P:triglyceride biosynthetic process"/>
    <property type="evidence" value="ECO:0007669"/>
    <property type="project" value="UniProtKB-UniPathway"/>
</dbReference>
<feature type="compositionally biased region" description="Basic and acidic residues" evidence="8">
    <location>
        <begin position="387"/>
        <end position="399"/>
    </location>
</feature>
<evidence type="ECO:0000256" key="7">
    <source>
        <dbReference type="ARBA" id="ARBA00048109"/>
    </source>
</evidence>
<evidence type="ECO:0000256" key="1">
    <source>
        <dbReference type="ARBA" id="ARBA00004771"/>
    </source>
</evidence>
<dbReference type="Pfam" id="PF03007">
    <property type="entry name" value="WS_DGAT_cat"/>
    <property type="match status" value="1"/>
</dbReference>
<dbReference type="GO" id="GO:0005886">
    <property type="term" value="C:plasma membrane"/>
    <property type="evidence" value="ECO:0007669"/>
    <property type="project" value="TreeGrafter"/>
</dbReference>
<dbReference type="UniPathway" id="UPA00282"/>
<comment type="pathway">
    <text evidence="1">Glycerolipid metabolism; triacylglycerol biosynthesis.</text>
</comment>
<dbReference type="Proteomes" id="UP000323386">
    <property type="component" value="Unassembled WGS sequence"/>
</dbReference>
<feature type="region of interest" description="Disordered" evidence="8">
    <location>
        <begin position="376"/>
        <end position="400"/>
    </location>
</feature>
<evidence type="ECO:0000259" key="9">
    <source>
        <dbReference type="Pfam" id="PF03007"/>
    </source>
</evidence>
<proteinExistence type="inferred from homology"/>
<evidence type="ECO:0000313" key="11">
    <source>
        <dbReference type="EMBL" id="SPO35196.1"/>
    </source>
</evidence>
<dbReference type="Pfam" id="PF06974">
    <property type="entry name" value="WS_DGAT_C"/>
    <property type="match status" value="1"/>
</dbReference>
<reference evidence="11 12" key="1">
    <citation type="submission" date="2018-03" db="EMBL/GenBank/DDBJ databases">
        <authorList>
            <person name="Guldener U."/>
        </authorList>
    </citation>
    <scope>NUCLEOTIDE SEQUENCE [LARGE SCALE GENOMIC DNA]</scope>
    <source>
        <strain evidence="11 12">DAOM196992</strain>
    </source>
</reference>
<evidence type="ECO:0000256" key="2">
    <source>
        <dbReference type="ARBA" id="ARBA00005189"/>
    </source>
</evidence>
<feature type="compositionally biased region" description="Low complexity" evidence="8">
    <location>
        <begin position="12"/>
        <end position="37"/>
    </location>
</feature>
<dbReference type="EMBL" id="OOIP01000001">
    <property type="protein sequence ID" value="SPO35196.1"/>
    <property type="molecule type" value="Genomic_DNA"/>
</dbReference>
<comment type="similarity">
    <text evidence="5">In the N-terminal section; belongs to the long-chain O-acyltransferase family.</text>
</comment>
<dbReference type="GO" id="GO:0047196">
    <property type="term" value="F:long-chain-alcohol O-fatty-acyltransferase activity"/>
    <property type="evidence" value="ECO:0007669"/>
    <property type="project" value="UniProtKB-EC"/>
</dbReference>
<dbReference type="AlphaFoldDB" id="A0A5C3EUH6"/>
<comment type="pathway">
    <text evidence="2">Lipid metabolism.</text>
</comment>
<dbReference type="GO" id="GO:0004144">
    <property type="term" value="F:diacylglycerol O-acyltransferase activity"/>
    <property type="evidence" value="ECO:0007669"/>
    <property type="project" value="UniProtKB-EC"/>
</dbReference>
<evidence type="ECO:0000256" key="5">
    <source>
        <dbReference type="ARBA" id="ARBA00024360"/>
    </source>
</evidence>
<evidence type="ECO:0000256" key="4">
    <source>
        <dbReference type="ARBA" id="ARBA00023315"/>
    </source>
</evidence>